<evidence type="ECO:0000256" key="1">
    <source>
        <dbReference type="ARBA" id="ARBA00001917"/>
    </source>
</evidence>
<feature type="domain" description="Nitroreductase" evidence="7">
    <location>
        <begin position="26"/>
        <end position="193"/>
    </location>
</feature>
<dbReference type="InterPro" id="IPR000415">
    <property type="entry name" value="Nitroreductase-like"/>
</dbReference>
<dbReference type="RefSeq" id="WP_006943219.1">
    <property type="nucleotide sequence ID" value="NZ_GL538212.1"/>
</dbReference>
<dbReference type="STRING" id="706434.HMPREF9429_01812"/>
<evidence type="ECO:0000256" key="5">
    <source>
        <dbReference type="ARBA" id="ARBA00022857"/>
    </source>
</evidence>
<dbReference type="SUPFAM" id="SSF55469">
    <property type="entry name" value="FMN-dependent nitroreductase-like"/>
    <property type="match status" value="1"/>
</dbReference>
<evidence type="ECO:0000313" key="8">
    <source>
        <dbReference type="EMBL" id="EFQ03384.1"/>
    </source>
</evidence>
<accession>E2ZEB0</accession>
<sequence>MNKYEIETVELKAPSLNRNDLAYAMKYRYACKKFDSAKKISDDDWNAILESGRLAPTSLGFEAFRLLIVQNPDIREKMKQYGWGILAGLEASHVVVFLARKKSDLEFDSPYIRHIQEEVKQLPPEVDAAYRQKYAQFTTEDYKTFESERAAFDWSSKQAYIVMSNMMTMAAYEGLDSCPMEGFNQDKMTAFLGDELGLFDTNRFGIAVMAAFGYRDEKPHRNKTRRTLDEIVQIVE</sequence>
<organism evidence="8 9">
    <name type="scientific">Megasphaera micronuciformis F0359</name>
    <dbReference type="NCBI Taxonomy" id="706434"/>
    <lineage>
        <taxon>Bacteria</taxon>
        <taxon>Bacillati</taxon>
        <taxon>Bacillota</taxon>
        <taxon>Negativicutes</taxon>
        <taxon>Veillonellales</taxon>
        <taxon>Veillonellaceae</taxon>
        <taxon>Megasphaera</taxon>
    </lineage>
</organism>
<evidence type="ECO:0000256" key="2">
    <source>
        <dbReference type="ARBA" id="ARBA00007118"/>
    </source>
</evidence>
<dbReference type="eggNOG" id="COG0778">
    <property type="taxonomic scope" value="Bacteria"/>
</dbReference>
<dbReference type="Gene3D" id="3.40.109.10">
    <property type="entry name" value="NADH Oxidase"/>
    <property type="match status" value="1"/>
</dbReference>
<keyword evidence="3" id="KW-0285">Flavoprotein</keyword>
<evidence type="ECO:0000259" key="7">
    <source>
        <dbReference type="Pfam" id="PF00881"/>
    </source>
</evidence>
<dbReference type="AlphaFoldDB" id="E2ZEB0"/>
<comment type="caution">
    <text evidence="8">The sequence shown here is derived from an EMBL/GenBank/DDBJ whole genome shotgun (WGS) entry which is preliminary data.</text>
</comment>
<comment type="similarity">
    <text evidence="2">Belongs to the nitroreductase family.</text>
</comment>
<dbReference type="HOGENOM" id="CLU_070764_4_1_9"/>
<dbReference type="Pfam" id="PF00881">
    <property type="entry name" value="Nitroreductase"/>
    <property type="match status" value="1"/>
</dbReference>
<dbReference type="Proteomes" id="UP000003195">
    <property type="component" value="Unassembled WGS sequence"/>
</dbReference>
<dbReference type="InterPro" id="IPR029479">
    <property type="entry name" value="Nitroreductase"/>
</dbReference>
<evidence type="ECO:0000256" key="3">
    <source>
        <dbReference type="ARBA" id="ARBA00022630"/>
    </source>
</evidence>
<dbReference type="EMBL" id="AECS01000049">
    <property type="protein sequence ID" value="EFQ03384.1"/>
    <property type="molecule type" value="Genomic_DNA"/>
</dbReference>
<keyword evidence="5" id="KW-0521">NADP</keyword>
<dbReference type="CDD" id="cd02149">
    <property type="entry name" value="NfsB-like"/>
    <property type="match status" value="1"/>
</dbReference>
<dbReference type="PANTHER" id="PTHR43673:SF2">
    <property type="entry name" value="NITROREDUCTASE"/>
    <property type="match status" value="1"/>
</dbReference>
<dbReference type="PANTHER" id="PTHR43673">
    <property type="entry name" value="NAD(P)H NITROREDUCTASE YDGI-RELATED"/>
    <property type="match status" value="1"/>
</dbReference>
<keyword evidence="6" id="KW-0560">Oxidoreductase</keyword>
<gene>
    <name evidence="8" type="ORF">HMPREF9429_01812</name>
</gene>
<keyword evidence="4" id="KW-0288">FMN</keyword>
<evidence type="ECO:0000313" key="9">
    <source>
        <dbReference type="Proteomes" id="UP000003195"/>
    </source>
</evidence>
<evidence type="ECO:0000256" key="6">
    <source>
        <dbReference type="ARBA" id="ARBA00023002"/>
    </source>
</evidence>
<evidence type="ECO:0000256" key="4">
    <source>
        <dbReference type="ARBA" id="ARBA00022643"/>
    </source>
</evidence>
<keyword evidence="9" id="KW-1185">Reference proteome</keyword>
<comment type="cofactor">
    <cofactor evidence="1">
        <name>FMN</name>
        <dbReference type="ChEBI" id="CHEBI:58210"/>
    </cofactor>
</comment>
<dbReference type="GO" id="GO:0016491">
    <property type="term" value="F:oxidoreductase activity"/>
    <property type="evidence" value="ECO:0007669"/>
    <property type="project" value="UniProtKB-KW"/>
</dbReference>
<reference evidence="8 9" key="1">
    <citation type="submission" date="2010-08" db="EMBL/GenBank/DDBJ databases">
        <authorList>
            <person name="Weinstock G."/>
            <person name="Sodergren E."/>
            <person name="Clifton S."/>
            <person name="Fulton L."/>
            <person name="Fulton B."/>
            <person name="Courtney L."/>
            <person name="Fronick C."/>
            <person name="Harrison M."/>
            <person name="Strong C."/>
            <person name="Farmer C."/>
            <person name="Delahaunty K."/>
            <person name="Markovic C."/>
            <person name="Hall O."/>
            <person name="Minx P."/>
            <person name="Tomlinson C."/>
            <person name="Mitreva M."/>
            <person name="Hou S."/>
            <person name="Chen J."/>
            <person name="Wollam A."/>
            <person name="Pepin K.H."/>
            <person name="Johnson M."/>
            <person name="Bhonagiri V."/>
            <person name="Zhang X."/>
            <person name="Suruliraj S."/>
            <person name="Warren W."/>
            <person name="Chinwalla A."/>
            <person name="Mardis E.R."/>
            <person name="Wilson R.K."/>
        </authorList>
    </citation>
    <scope>NUCLEOTIDE SEQUENCE [LARGE SCALE GENOMIC DNA]</scope>
    <source>
        <strain evidence="8 9">F0359</strain>
    </source>
</reference>
<name>E2ZEB0_9FIRM</name>
<dbReference type="InterPro" id="IPR033878">
    <property type="entry name" value="NfsB-like"/>
</dbReference>
<dbReference type="OrthoDB" id="9783470at2"/>
<protein>
    <submittedName>
        <fullName evidence="8">Nitroreductase family protein</fullName>
    </submittedName>
</protein>
<proteinExistence type="inferred from homology"/>